<dbReference type="PANTHER" id="PTHR32060">
    <property type="entry name" value="TAIL-SPECIFIC PROTEASE"/>
    <property type="match status" value="1"/>
</dbReference>
<dbReference type="Proteomes" id="UP000184465">
    <property type="component" value="Unassembled WGS sequence"/>
</dbReference>
<dbReference type="GO" id="GO:0004175">
    <property type="term" value="F:endopeptidase activity"/>
    <property type="evidence" value="ECO:0007669"/>
    <property type="project" value="TreeGrafter"/>
</dbReference>
<dbReference type="GO" id="GO:0006508">
    <property type="term" value="P:proteolysis"/>
    <property type="evidence" value="ECO:0007669"/>
    <property type="project" value="InterPro"/>
</dbReference>
<dbReference type="Gene3D" id="3.90.226.10">
    <property type="entry name" value="2-enoyl-CoA Hydratase, Chain A, domain 1"/>
    <property type="match status" value="1"/>
</dbReference>
<feature type="domain" description="Tail specific protease" evidence="1">
    <location>
        <begin position="24"/>
        <end position="229"/>
    </location>
</feature>
<accession>A0A1M6TFH6</accession>
<dbReference type="InterPro" id="IPR029045">
    <property type="entry name" value="ClpP/crotonase-like_dom_sf"/>
</dbReference>
<dbReference type="EMBL" id="FRAG01000090">
    <property type="protein sequence ID" value="SHK55747.1"/>
    <property type="molecule type" value="Genomic_DNA"/>
</dbReference>
<dbReference type="GO" id="GO:0007165">
    <property type="term" value="P:signal transduction"/>
    <property type="evidence" value="ECO:0007669"/>
    <property type="project" value="TreeGrafter"/>
</dbReference>
<dbReference type="OrthoDB" id="9812068at2"/>
<dbReference type="STRING" id="1121301.SAMN02745912_03672"/>
<dbReference type="RefSeq" id="WP_073153416.1">
    <property type="nucleotide sequence ID" value="NZ_FRAG01000090.1"/>
</dbReference>
<dbReference type="AlphaFoldDB" id="A0A1M6TFH6"/>
<dbReference type="Pfam" id="PF03572">
    <property type="entry name" value="Peptidase_S41"/>
    <property type="match status" value="1"/>
</dbReference>
<proteinExistence type="predicted"/>
<dbReference type="GO" id="GO:0008236">
    <property type="term" value="F:serine-type peptidase activity"/>
    <property type="evidence" value="ECO:0007669"/>
    <property type="project" value="InterPro"/>
</dbReference>
<reference evidence="2 3" key="1">
    <citation type="submission" date="2016-11" db="EMBL/GenBank/DDBJ databases">
        <authorList>
            <person name="Jaros S."/>
            <person name="Januszkiewicz K."/>
            <person name="Wedrychowicz H."/>
        </authorList>
    </citation>
    <scope>NUCLEOTIDE SEQUENCE [LARGE SCALE GENOMIC DNA]</scope>
    <source>
        <strain evidence="2 3">DSM 15212</strain>
    </source>
</reference>
<gene>
    <name evidence="2" type="ORF">SAMN02745912_03672</name>
</gene>
<dbReference type="GO" id="GO:0030288">
    <property type="term" value="C:outer membrane-bounded periplasmic space"/>
    <property type="evidence" value="ECO:0007669"/>
    <property type="project" value="TreeGrafter"/>
</dbReference>
<keyword evidence="3" id="KW-1185">Reference proteome</keyword>
<name>A0A1M6TFH6_PARC5</name>
<evidence type="ECO:0000313" key="2">
    <source>
        <dbReference type="EMBL" id="SHK55747.1"/>
    </source>
</evidence>
<protein>
    <submittedName>
        <fullName evidence="2">Peptidase family S41</fullName>
    </submittedName>
</protein>
<dbReference type="InterPro" id="IPR005151">
    <property type="entry name" value="Tail-specific_protease"/>
</dbReference>
<evidence type="ECO:0000259" key="1">
    <source>
        <dbReference type="SMART" id="SM00245"/>
    </source>
</evidence>
<dbReference type="CDD" id="cd06567">
    <property type="entry name" value="Peptidase_S41"/>
    <property type="match status" value="1"/>
</dbReference>
<sequence length="338" mass="39346">MEKKNKILRKLLNILRYNWYYKFDVNKILDILAFTIKTIDKYSDIYYMNPIEKKKSVPSNNIETLKLLDNKIAIIKISSFGDEQCSDWEKILEKFNNEYCCLVLDLCNCQGGSLESALSLCNTILQKNTIQLAFKRKNQLIDVGDNNNRKIVYCLVSENTLSSAELVAGLIKESPYGSVIGENRTYGKNTIQKKFYICNIVLKITIGKFIFKQVGDIENIGILPDVIMERYLDNTFERLNLERPINIGENKTNIYVLQKILNAISDKKIKITGKCDESTIKLTEEILGRKIGNKIMPRDLEIIYYKYMLYCSRIENDKQIIYVMKEVSENEKKVLYEY</sequence>
<dbReference type="SMART" id="SM00245">
    <property type="entry name" value="TSPc"/>
    <property type="match status" value="1"/>
</dbReference>
<organism evidence="2 3">
    <name type="scientific">Paramaledivibacter caminithermalis (strain DSM 15212 / CIP 107654 / DViRD3)</name>
    <name type="common">Clostridium caminithermale</name>
    <dbReference type="NCBI Taxonomy" id="1121301"/>
    <lineage>
        <taxon>Bacteria</taxon>
        <taxon>Bacillati</taxon>
        <taxon>Bacillota</taxon>
        <taxon>Clostridia</taxon>
        <taxon>Peptostreptococcales</taxon>
        <taxon>Caminicellaceae</taxon>
        <taxon>Paramaledivibacter</taxon>
    </lineage>
</organism>
<dbReference type="PANTHER" id="PTHR32060:SF30">
    <property type="entry name" value="CARBOXY-TERMINAL PROCESSING PROTEASE CTPA"/>
    <property type="match status" value="1"/>
</dbReference>
<evidence type="ECO:0000313" key="3">
    <source>
        <dbReference type="Proteomes" id="UP000184465"/>
    </source>
</evidence>
<dbReference type="SUPFAM" id="SSF52096">
    <property type="entry name" value="ClpP/crotonase"/>
    <property type="match status" value="1"/>
</dbReference>